<proteinExistence type="predicted"/>
<reference evidence="1" key="1">
    <citation type="submission" date="2023-05" db="EMBL/GenBank/DDBJ databases">
        <authorList>
            <person name="Huff M."/>
        </authorList>
    </citation>
    <scope>NUCLEOTIDE SEQUENCE</scope>
</reference>
<dbReference type="Proteomes" id="UP000834106">
    <property type="component" value="Chromosome 8"/>
</dbReference>
<name>A0AAD1ZBC8_9LAMI</name>
<accession>A0AAD1ZBC8</accession>
<evidence type="ECO:0000313" key="2">
    <source>
        <dbReference type="Proteomes" id="UP000834106"/>
    </source>
</evidence>
<organism evidence="1 2">
    <name type="scientific">Fraxinus pennsylvanica</name>
    <dbReference type="NCBI Taxonomy" id="56036"/>
    <lineage>
        <taxon>Eukaryota</taxon>
        <taxon>Viridiplantae</taxon>
        <taxon>Streptophyta</taxon>
        <taxon>Embryophyta</taxon>
        <taxon>Tracheophyta</taxon>
        <taxon>Spermatophyta</taxon>
        <taxon>Magnoliopsida</taxon>
        <taxon>eudicotyledons</taxon>
        <taxon>Gunneridae</taxon>
        <taxon>Pentapetalae</taxon>
        <taxon>asterids</taxon>
        <taxon>lamiids</taxon>
        <taxon>Lamiales</taxon>
        <taxon>Oleaceae</taxon>
        <taxon>Oleeae</taxon>
        <taxon>Fraxinus</taxon>
    </lineage>
</organism>
<keyword evidence="2" id="KW-1185">Reference proteome</keyword>
<evidence type="ECO:0000313" key="1">
    <source>
        <dbReference type="EMBL" id="CAI9766523.1"/>
    </source>
</evidence>
<dbReference type="AlphaFoldDB" id="A0AAD1ZBC8"/>
<protein>
    <submittedName>
        <fullName evidence="1">Uncharacterized protein</fullName>
    </submittedName>
</protein>
<sequence>MPLPSRVTLNPLNHCRSARCGDTIAAASGGRPIEFPELLDCACVRLGQLLGFGSITMGYNARDLVALTNKTLSISIIQKKLAAIKLGVVPRYSILALGERDETQKEFLPPATTELLLFLVLSRL</sequence>
<dbReference type="EMBL" id="OU503043">
    <property type="protein sequence ID" value="CAI9766523.1"/>
    <property type="molecule type" value="Genomic_DNA"/>
</dbReference>
<gene>
    <name evidence="1" type="ORF">FPE_LOCUS13953</name>
</gene>